<dbReference type="InterPro" id="IPR027417">
    <property type="entry name" value="P-loop_NTPase"/>
</dbReference>
<dbReference type="Pfam" id="PF03969">
    <property type="entry name" value="AFG1_ATPase"/>
    <property type="match status" value="1"/>
</dbReference>
<dbReference type="GO" id="GO:0005524">
    <property type="term" value="F:ATP binding"/>
    <property type="evidence" value="ECO:0007669"/>
    <property type="project" value="UniProtKB-KW"/>
</dbReference>
<dbReference type="AlphaFoldDB" id="A0A7S8HBL5"/>
<protein>
    <submittedName>
        <fullName evidence="3">AFG1 family ATPase</fullName>
    </submittedName>
</protein>
<gene>
    <name evidence="3" type="ORF">HW532_07725</name>
</gene>
<dbReference type="NCBIfam" id="NF040713">
    <property type="entry name" value="ZapE"/>
    <property type="match status" value="1"/>
</dbReference>
<reference evidence="3 4" key="1">
    <citation type="submission" date="2020-06" db="EMBL/GenBank/DDBJ databases">
        <title>Genome sequence of 2 isolates from Red Sea Mangroves.</title>
        <authorList>
            <person name="Sefrji F."/>
            <person name="Michoud G."/>
            <person name="Merlino G."/>
            <person name="Daffonchio D."/>
        </authorList>
    </citation>
    <scope>NUCLEOTIDE SEQUENCE [LARGE SCALE GENOMIC DNA]</scope>
    <source>
        <strain evidence="3 4">R1DC25</strain>
    </source>
</reference>
<evidence type="ECO:0000256" key="2">
    <source>
        <dbReference type="ARBA" id="ARBA00022840"/>
    </source>
</evidence>
<dbReference type="EMBL" id="CP058214">
    <property type="protein sequence ID" value="QPC42599.1"/>
    <property type="molecule type" value="Genomic_DNA"/>
</dbReference>
<evidence type="ECO:0000256" key="1">
    <source>
        <dbReference type="ARBA" id="ARBA00022741"/>
    </source>
</evidence>
<accession>A0A7S8HBL5</accession>
<evidence type="ECO:0000313" key="4">
    <source>
        <dbReference type="Proteomes" id="UP000593594"/>
    </source>
</evidence>
<dbReference type="Proteomes" id="UP000593594">
    <property type="component" value="Chromosome"/>
</dbReference>
<organism evidence="3 4">
    <name type="scientific">Kaustia mangrovi</name>
    <dbReference type="NCBI Taxonomy" id="2593653"/>
    <lineage>
        <taxon>Bacteria</taxon>
        <taxon>Pseudomonadati</taxon>
        <taxon>Pseudomonadota</taxon>
        <taxon>Alphaproteobacteria</taxon>
        <taxon>Hyphomicrobiales</taxon>
        <taxon>Parvibaculaceae</taxon>
        <taxon>Kaustia</taxon>
    </lineage>
</organism>
<dbReference type="GO" id="GO:0005737">
    <property type="term" value="C:cytoplasm"/>
    <property type="evidence" value="ECO:0007669"/>
    <property type="project" value="TreeGrafter"/>
</dbReference>
<dbReference type="PANTHER" id="PTHR12169">
    <property type="entry name" value="ATPASE N2B"/>
    <property type="match status" value="1"/>
</dbReference>
<keyword evidence="4" id="KW-1185">Reference proteome</keyword>
<keyword evidence="1" id="KW-0547">Nucleotide-binding</keyword>
<proteinExistence type="predicted"/>
<name>A0A7S8HBL5_9HYPH</name>
<dbReference type="KEGG" id="kmn:HW532_07725"/>
<evidence type="ECO:0000313" key="3">
    <source>
        <dbReference type="EMBL" id="QPC42599.1"/>
    </source>
</evidence>
<sequence>MRQTVLQSYRARVEAGELAADPGQARVAEALDRLAKALDRYRPAPARRRGLARLFSRHDGPEEAPRGLYIHGEVGRGKTMLMDLFFAAAPVKARRRVHFHAFMQDVHERIHRRRKTHGERSDDAIPAIAGELAGEATLLCFDEFQVGDITDAMILGRLFEALFGHGVVVVATSNIAPDRLYEGGLNRGLFLPFIALIEERLEIVSLDGETDYRQGRARGEPVYLVPAGEAATARLEDLWHRLSGGADGAPAELAVKGRTVPVPRAVDGLAWFSFHDLCETPLGPADYLAIARRFHTVFVHDIPKLEPGQRNEALRFITLIDALYDNGVRLVASAAAEPDGLYVLGDNAERFHRTASRLVEMQSAGYWEEALAADCS</sequence>
<dbReference type="PANTHER" id="PTHR12169:SF6">
    <property type="entry name" value="AFG1-LIKE ATPASE"/>
    <property type="match status" value="1"/>
</dbReference>
<dbReference type="RefSeq" id="WP_213163834.1">
    <property type="nucleotide sequence ID" value="NZ_CP058214.1"/>
</dbReference>
<dbReference type="InterPro" id="IPR005654">
    <property type="entry name" value="ATPase_AFG1-like"/>
</dbReference>
<dbReference type="Gene3D" id="3.40.50.300">
    <property type="entry name" value="P-loop containing nucleotide triphosphate hydrolases"/>
    <property type="match status" value="1"/>
</dbReference>
<dbReference type="GO" id="GO:0016887">
    <property type="term" value="F:ATP hydrolysis activity"/>
    <property type="evidence" value="ECO:0007669"/>
    <property type="project" value="InterPro"/>
</dbReference>
<keyword evidence="2" id="KW-0067">ATP-binding</keyword>
<dbReference type="SUPFAM" id="SSF52540">
    <property type="entry name" value="P-loop containing nucleoside triphosphate hydrolases"/>
    <property type="match status" value="1"/>
</dbReference>